<gene>
    <name evidence="2" type="ORF">A0U89_08195</name>
</gene>
<name>A0A1D8UU11_9PROT</name>
<dbReference type="Proteomes" id="UP000179145">
    <property type="component" value="Chromosome"/>
</dbReference>
<dbReference type="RefSeq" id="WP_070402794.1">
    <property type="nucleotide sequence ID" value="NZ_BJVW01000006.1"/>
</dbReference>
<dbReference type="EMBL" id="CP014674">
    <property type="protein sequence ID" value="AOX17128.1"/>
    <property type="molecule type" value="Genomic_DNA"/>
</dbReference>
<protein>
    <submittedName>
        <fullName evidence="2">Uncharacterized protein</fullName>
    </submittedName>
</protein>
<reference evidence="2 3" key="1">
    <citation type="journal article" date="2016" name="Microb. Cell Fact.">
        <title>Dissection of exopolysaccharide biosynthesis in Kozakia baliensis.</title>
        <authorList>
            <person name="Brandt J.U."/>
            <person name="Jakob F."/>
            <person name="Behr J."/>
            <person name="Geissler A.J."/>
            <person name="Vogel R.F."/>
        </authorList>
    </citation>
    <scope>NUCLEOTIDE SEQUENCE [LARGE SCALE GENOMIC DNA]</scope>
    <source>
        <strain evidence="2 3">DSM 14400</strain>
    </source>
</reference>
<keyword evidence="3" id="KW-1185">Reference proteome</keyword>
<feature type="compositionally biased region" description="Basic and acidic residues" evidence="1">
    <location>
        <begin position="191"/>
        <end position="238"/>
    </location>
</feature>
<dbReference type="AlphaFoldDB" id="A0A1D8UU11"/>
<dbReference type="KEGG" id="kba:A0U89_08195"/>
<feature type="compositionally biased region" description="Basic and acidic residues" evidence="1">
    <location>
        <begin position="135"/>
        <end position="147"/>
    </location>
</feature>
<organism evidence="2 3">
    <name type="scientific">Kozakia baliensis</name>
    <dbReference type="NCBI Taxonomy" id="153496"/>
    <lineage>
        <taxon>Bacteria</taxon>
        <taxon>Pseudomonadati</taxon>
        <taxon>Pseudomonadota</taxon>
        <taxon>Alphaproteobacteria</taxon>
        <taxon>Acetobacterales</taxon>
        <taxon>Acetobacteraceae</taxon>
        <taxon>Kozakia</taxon>
    </lineage>
</organism>
<evidence type="ECO:0000313" key="2">
    <source>
        <dbReference type="EMBL" id="AOX17128.1"/>
    </source>
</evidence>
<proteinExistence type="predicted"/>
<evidence type="ECO:0000313" key="3">
    <source>
        <dbReference type="Proteomes" id="UP000179145"/>
    </source>
</evidence>
<dbReference type="OrthoDB" id="7266924at2"/>
<evidence type="ECO:0000256" key="1">
    <source>
        <dbReference type="SAM" id="MobiDB-lite"/>
    </source>
</evidence>
<sequence>MTSLLEWMPLWMQLLLGLAGLALGLIFLLMPFSVFGVKSRLEEVELQLGEVRAELRVIAMRLARNGEEVGPSGEPIFVPPRRAGPPPPENAASSVPPDPTPWSKASASRMGERVSRPASTPEIRPEPRPSAPPAARDDYRYEDHPPVSDDVANILRPTHFEPPPGREPPLPPITERSRGEQRPAEPFYEPQPRRQENRQEDWRLTRAREEMSPRAAAEEAERRRLQEEDRGSRSRSEPTLRWPPRS</sequence>
<feature type="region of interest" description="Disordered" evidence="1">
    <location>
        <begin position="68"/>
        <end position="246"/>
    </location>
</feature>
<feature type="compositionally biased region" description="Pro residues" evidence="1">
    <location>
        <begin position="160"/>
        <end position="172"/>
    </location>
</feature>
<accession>A0A1D8UU11</accession>